<dbReference type="EMBL" id="LR134405">
    <property type="protein sequence ID" value="VEH66469.1"/>
    <property type="molecule type" value="Genomic_DNA"/>
</dbReference>
<organism evidence="7 8">
    <name type="scientific">Rodentibacter pneumotropicus</name>
    <dbReference type="NCBI Taxonomy" id="758"/>
    <lineage>
        <taxon>Bacteria</taxon>
        <taxon>Pseudomonadati</taxon>
        <taxon>Pseudomonadota</taxon>
        <taxon>Gammaproteobacteria</taxon>
        <taxon>Pasteurellales</taxon>
        <taxon>Pasteurellaceae</taxon>
        <taxon>Rodentibacter</taxon>
    </lineage>
</organism>
<reference evidence="7 8" key="1">
    <citation type="submission" date="2018-12" db="EMBL/GenBank/DDBJ databases">
        <authorList>
            <consortium name="Pathogen Informatics"/>
        </authorList>
    </citation>
    <scope>NUCLEOTIDE SEQUENCE [LARGE SCALE GENOMIC DNA]</scope>
    <source>
        <strain evidence="7 8">NCTC8284</strain>
    </source>
</reference>
<keyword evidence="2" id="KW-1003">Cell membrane</keyword>
<sequence>MQKVEVIANIYPEATDVLRENTKFWIVKPSVSLAGISGLDSLVSGNYITLQPGDGDTEDQFIAQEKGPIAQVSPGDLLIHLVADDLGSISIGSSVYFKNCPSVKFMIIALMK</sequence>
<keyword evidence="6" id="KW-0472">Membrane</keyword>
<dbReference type="AlphaFoldDB" id="A0A3S4U8R9"/>
<dbReference type="PANTHER" id="PTHR30462:SF0">
    <property type="entry name" value="INTERMEMBRANE TRANSPORT PROTEIN YEBT"/>
    <property type="match status" value="1"/>
</dbReference>
<evidence type="ECO:0000256" key="1">
    <source>
        <dbReference type="ARBA" id="ARBA00004533"/>
    </source>
</evidence>
<evidence type="ECO:0000313" key="7">
    <source>
        <dbReference type="EMBL" id="VEH66469.1"/>
    </source>
</evidence>
<gene>
    <name evidence="7" type="ORF">NCTC8284_01637</name>
</gene>
<dbReference type="InterPro" id="IPR051800">
    <property type="entry name" value="PqiA-PqiB_transport"/>
</dbReference>
<protein>
    <submittedName>
        <fullName evidence="7">Mammalian cell entry-like protein</fullName>
    </submittedName>
</protein>
<dbReference type="GO" id="GO:0005886">
    <property type="term" value="C:plasma membrane"/>
    <property type="evidence" value="ECO:0007669"/>
    <property type="project" value="UniProtKB-SubCell"/>
</dbReference>
<name>A0A3S4U8R9_9PAST</name>
<evidence type="ECO:0000256" key="3">
    <source>
        <dbReference type="ARBA" id="ARBA00022519"/>
    </source>
</evidence>
<keyword evidence="5" id="KW-1133">Transmembrane helix</keyword>
<accession>A0A3S4U8R9</accession>
<evidence type="ECO:0000313" key="8">
    <source>
        <dbReference type="Proteomes" id="UP000278733"/>
    </source>
</evidence>
<dbReference type="KEGG" id="rpne:NCTC8284_01637"/>
<evidence type="ECO:0000256" key="6">
    <source>
        <dbReference type="ARBA" id="ARBA00023136"/>
    </source>
</evidence>
<evidence type="ECO:0000256" key="5">
    <source>
        <dbReference type="ARBA" id="ARBA00022989"/>
    </source>
</evidence>
<keyword evidence="3" id="KW-0997">Cell inner membrane</keyword>
<comment type="subcellular location">
    <subcellularLocation>
        <location evidence="1">Cell inner membrane</location>
    </subcellularLocation>
</comment>
<evidence type="ECO:0000256" key="4">
    <source>
        <dbReference type="ARBA" id="ARBA00022692"/>
    </source>
</evidence>
<proteinExistence type="predicted"/>
<keyword evidence="4" id="KW-0812">Transmembrane</keyword>
<dbReference type="PANTHER" id="PTHR30462">
    <property type="entry name" value="INTERMEMBRANE TRANSPORT PROTEIN PQIB-RELATED"/>
    <property type="match status" value="1"/>
</dbReference>
<dbReference type="Proteomes" id="UP000278733">
    <property type="component" value="Chromosome"/>
</dbReference>
<evidence type="ECO:0000256" key="2">
    <source>
        <dbReference type="ARBA" id="ARBA00022475"/>
    </source>
</evidence>